<comment type="function">
    <text evidence="7">Catalyzes the deamination of adenosine to inosine at the wobble position 34 of tRNA(Arg2).</text>
</comment>
<dbReference type="AlphaFoldDB" id="A0A1Y4T6Q5"/>
<evidence type="ECO:0000259" key="8">
    <source>
        <dbReference type="PROSITE" id="PS51747"/>
    </source>
</evidence>
<dbReference type="InterPro" id="IPR016193">
    <property type="entry name" value="Cytidine_deaminase-like"/>
</dbReference>
<feature type="binding site" evidence="7">
    <location>
        <position position="52"/>
    </location>
    <ligand>
        <name>Zn(2+)</name>
        <dbReference type="ChEBI" id="CHEBI:29105"/>
        <note>catalytic</note>
    </ligand>
</feature>
<feature type="domain" description="CMP/dCMP-type deaminase" evidence="8">
    <location>
        <begin position="1"/>
        <end position="112"/>
    </location>
</feature>
<dbReference type="InterPro" id="IPR002125">
    <property type="entry name" value="CMP_dCMP_dom"/>
</dbReference>
<name>A0A1Y4T6Q5_9FIRM</name>
<dbReference type="Proteomes" id="UP000195305">
    <property type="component" value="Unassembled WGS sequence"/>
</dbReference>
<dbReference type="GO" id="GO:0008270">
    <property type="term" value="F:zinc ion binding"/>
    <property type="evidence" value="ECO:0007669"/>
    <property type="project" value="UniProtKB-UniRule"/>
</dbReference>
<dbReference type="RefSeq" id="WP_087356858.1">
    <property type="nucleotide sequence ID" value="NZ_NFLJ01000001.1"/>
</dbReference>
<gene>
    <name evidence="7" type="primary">tadA</name>
    <name evidence="9" type="ORF">B5E75_00465</name>
</gene>
<evidence type="ECO:0000256" key="4">
    <source>
        <dbReference type="ARBA" id="ARBA00022801"/>
    </source>
</evidence>
<dbReference type="PANTHER" id="PTHR11079:SF179">
    <property type="entry name" value="TRNA(ADENINE(34)) DEAMINASE, CHLOROPLASTIC"/>
    <property type="match status" value="1"/>
</dbReference>
<dbReference type="GO" id="GO:0052717">
    <property type="term" value="F:tRNA-specific adenosine-34 deaminase activity"/>
    <property type="evidence" value="ECO:0007669"/>
    <property type="project" value="UniProtKB-UniRule"/>
</dbReference>
<feature type="binding site" evidence="7">
    <location>
        <position position="85"/>
    </location>
    <ligand>
        <name>Zn(2+)</name>
        <dbReference type="ChEBI" id="CHEBI:29105"/>
        <note>catalytic</note>
    </ligand>
</feature>
<keyword evidence="3 7" id="KW-0479">Metal-binding</keyword>
<keyword evidence="10" id="KW-1185">Reference proteome</keyword>
<accession>A0A1Y4T6Q5</accession>
<dbReference type="PANTHER" id="PTHR11079">
    <property type="entry name" value="CYTOSINE DEAMINASE FAMILY MEMBER"/>
    <property type="match status" value="1"/>
</dbReference>
<keyword evidence="5 7" id="KW-0862">Zinc</keyword>
<evidence type="ECO:0000256" key="1">
    <source>
        <dbReference type="ARBA" id="ARBA00010669"/>
    </source>
</evidence>
<proteinExistence type="inferred from homology"/>
<sequence>MSDEEYMQLAYQQACFARDMDEVPIGAIIVKEGEIIATGYNRKESQHDVTAHAEMIAIRKACQKLKSWHLDGCILYSTLEPCIMCSGAIIQSRIEKVVFAAKGQRWHGLSTFLQSHEFNHHPQIVSGILEEQCCLLLSQYFKEKRKHDKS</sequence>
<evidence type="ECO:0000256" key="5">
    <source>
        <dbReference type="ARBA" id="ARBA00022833"/>
    </source>
</evidence>
<evidence type="ECO:0000313" key="10">
    <source>
        <dbReference type="Proteomes" id="UP000195305"/>
    </source>
</evidence>
<evidence type="ECO:0000256" key="3">
    <source>
        <dbReference type="ARBA" id="ARBA00022723"/>
    </source>
</evidence>
<dbReference type="PROSITE" id="PS00903">
    <property type="entry name" value="CYT_DCMP_DEAMINASES_1"/>
    <property type="match status" value="1"/>
</dbReference>
<dbReference type="Gene3D" id="3.40.140.10">
    <property type="entry name" value="Cytidine Deaminase, domain 2"/>
    <property type="match status" value="1"/>
</dbReference>
<feature type="active site" description="Proton donor" evidence="7">
    <location>
        <position position="54"/>
    </location>
</feature>
<dbReference type="HAMAP" id="MF_00972">
    <property type="entry name" value="tRNA_aden_deaminase"/>
    <property type="match status" value="1"/>
</dbReference>
<dbReference type="PROSITE" id="PS51747">
    <property type="entry name" value="CYT_DCMP_DEAMINASES_2"/>
    <property type="match status" value="1"/>
</dbReference>
<dbReference type="EMBL" id="NFLJ01000001">
    <property type="protein sequence ID" value="OUQ36643.1"/>
    <property type="molecule type" value="Genomic_DNA"/>
</dbReference>
<dbReference type="SUPFAM" id="SSF53927">
    <property type="entry name" value="Cytidine deaminase-like"/>
    <property type="match status" value="1"/>
</dbReference>
<dbReference type="OrthoDB" id="9802676at2"/>
<dbReference type="GO" id="GO:0002100">
    <property type="term" value="P:tRNA wobble adenosine to inosine editing"/>
    <property type="evidence" value="ECO:0007669"/>
    <property type="project" value="UniProtKB-UniRule"/>
</dbReference>
<evidence type="ECO:0000256" key="7">
    <source>
        <dbReference type="HAMAP-Rule" id="MF_00972"/>
    </source>
</evidence>
<dbReference type="InterPro" id="IPR016192">
    <property type="entry name" value="APOBEC/CMP_deaminase_Zn-bd"/>
</dbReference>
<comment type="catalytic activity">
    <reaction evidence="6 7">
        <text>adenosine(34) in tRNA + H2O + H(+) = inosine(34) in tRNA + NH4(+)</text>
        <dbReference type="Rhea" id="RHEA:43168"/>
        <dbReference type="Rhea" id="RHEA-COMP:10373"/>
        <dbReference type="Rhea" id="RHEA-COMP:10374"/>
        <dbReference type="ChEBI" id="CHEBI:15377"/>
        <dbReference type="ChEBI" id="CHEBI:15378"/>
        <dbReference type="ChEBI" id="CHEBI:28938"/>
        <dbReference type="ChEBI" id="CHEBI:74411"/>
        <dbReference type="ChEBI" id="CHEBI:82852"/>
        <dbReference type="EC" id="3.5.4.33"/>
    </reaction>
</comment>
<comment type="subunit">
    <text evidence="7">Homodimer.</text>
</comment>
<comment type="cofactor">
    <cofactor evidence="7">
        <name>Zn(2+)</name>
        <dbReference type="ChEBI" id="CHEBI:29105"/>
    </cofactor>
    <text evidence="7">Binds 1 zinc ion per subunit.</text>
</comment>
<dbReference type="InterPro" id="IPR028883">
    <property type="entry name" value="tRNA_aden_deaminase"/>
</dbReference>
<dbReference type="EC" id="3.5.4.33" evidence="7"/>
<comment type="similarity">
    <text evidence="1">Belongs to the cytidine and deoxycytidylate deaminase family. ADAT2 subfamily.</text>
</comment>
<reference evidence="9 10" key="1">
    <citation type="journal article" date="2018" name="BMC Genomics">
        <title>Whole genome sequencing and function prediction of 133 gut anaerobes isolated from chicken caecum in pure cultures.</title>
        <authorList>
            <person name="Medvecky M."/>
            <person name="Cejkova D."/>
            <person name="Polansky O."/>
            <person name="Karasova D."/>
            <person name="Kubasova T."/>
            <person name="Cizek A."/>
            <person name="Rychlik I."/>
        </authorList>
    </citation>
    <scope>NUCLEOTIDE SEQUENCE [LARGE SCALE GENOMIC DNA]</scope>
    <source>
        <strain evidence="9 10">An13</strain>
    </source>
</reference>
<keyword evidence="2 7" id="KW-0819">tRNA processing</keyword>
<keyword evidence="4 7" id="KW-0378">Hydrolase</keyword>
<evidence type="ECO:0000256" key="2">
    <source>
        <dbReference type="ARBA" id="ARBA00022694"/>
    </source>
</evidence>
<evidence type="ECO:0000256" key="6">
    <source>
        <dbReference type="ARBA" id="ARBA00048045"/>
    </source>
</evidence>
<dbReference type="CDD" id="cd01285">
    <property type="entry name" value="nucleoside_deaminase"/>
    <property type="match status" value="1"/>
</dbReference>
<feature type="binding site" evidence="7">
    <location>
        <position position="82"/>
    </location>
    <ligand>
        <name>Zn(2+)</name>
        <dbReference type="ChEBI" id="CHEBI:29105"/>
        <note>catalytic</note>
    </ligand>
</feature>
<dbReference type="Pfam" id="PF00383">
    <property type="entry name" value="dCMP_cyt_deam_1"/>
    <property type="match status" value="1"/>
</dbReference>
<evidence type="ECO:0000313" key="9">
    <source>
        <dbReference type="EMBL" id="OUQ36643.1"/>
    </source>
</evidence>
<protein>
    <recommendedName>
        <fullName evidence="7">tRNA-specific adenosine deaminase</fullName>
        <ecNumber evidence="7">3.5.4.33</ecNumber>
    </recommendedName>
</protein>
<comment type="caution">
    <text evidence="9">The sequence shown here is derived from an EMBL/GenBank/DDBJ whole genome shotgun (WGS) entry which is preliminary data.</text>
</comment>
<organism evidence="9 10">
    <name type="scientific">Massilimicrobiota timonensis</name>
    <dbReference type="NCBI Taxonomy" id="1776392"/>
    <lineage>
        <taxon>Bacteria</taxon>
        <taxon>Bacillati</taxon>
        <taxon>Bacillota</taxon>
        <taxon>Erysipelotrichia</taxon>
        <taxon>Erysipelotrichales</taxon>
        <taxon>Erysipelotrichaceae</taxon>
        <taxon>Massilimicrobiota</taxon>
    </lineage>
</organism>